<dbReference type="PIRSF" id="PIRSF003161">
    <property type="entry name" value="FliG"/>
    <property type="match status" value="1"/>
</dbReference>
<keyword evidence="8 11" id="KW-0472">Membrane</keyword>
<comment type="function">
    <text evidence="10 11">FliG is one of three proteins (FliG, FliN, FliM) that forms the rotor-mounted switch complex (C ring), located at the base of the basal body. This complex interacts with the CheY and CheZ chemotaxis proteins, in addition to contacting components of the motor that determine the direction of flagellar rotation.</text>
</comment>
<dbReference type="STRING" id="406100.SAMN04488052_101768"/>
<feature type="domain" description="Flagellar motor switch protein FliG middle" evidence="13">
    <location>
        <begin position="123"/>
        <end position="194"/>
    </location>
</feature>
<accession>A0A1H8QU29</accession>
<dbReference type="InterPro" id="IPR028263">
    <property type="entry name" value="FliG_N"/>
</dbReference>
<gene>
    <name evidence="15" type="ORF">SAMN04488052_101768</name>
</gene>
<dbReference type="Pfam" id="PF14841">
    <property type="entry name" value="FliG_M"/>
    <property type="match status" value="1"/>
</dbReference>
<evidence type="ECO:0000256" key="6">
    <source>
        <dbReference type="ARBA" id="ARBA00022500"/>
    </source>
</evidence>
<evidence type="ECO:0000256" key="8">
    <source>
        <dbReference type="ARBA" id="ARBA00023136"/>
    </source>
</evidence>
<dbReference type="InterPro" id="IPR032779">
    <property type="entry name" value="FliG_M"/>
</dbReference>
<name>A0A1H8QU29_9GAMM</name>
<evidence type="ECO:0000313" key="15">
    <source>
        <dbReference type="EMBL" id="SEO57333.1"/>
    </source>
</evidence>
<sequence length="339" mass="36703">MSDGNNITAQNLTGAERAAIFIMSLGEDDAASVLQHLGPREVQVLGQAMTGLQNVSREQVGRVMEQFVIGVSEQTSLGIGSTDYIRSVLVKALGEDKAGGIIDRILMGGNSRGLEQIKWLDGRTVAEMLRLEHPQVTAIVLSYLDPDHAASVLAEIPERMRHDVVMRIATLDGVQPAALQQLDEIMEKQFSGKQRIKSSSIGGIQAAANILNFLDTSVEGGVMEAISEVDEELGNQIQDLMFVFNDLAALDDRSMQTLMREVNTDSLVLALKGASEGVKDKVFRNLSRRASEMLQDDLEAKGPVRLSEVEGAQKDILSIAKRLADEDQISLGGGGDEFV</sequence>
<keyword evidence="11" id="KW-0997">Cell inner membrane</keyword>
<dbReference type="Pfam" id="PF14842">
    <property type="entry name" value="FliG_N"/>
    <property type="match status" value="1"/>
</dbReference>
<dbReference type="GO" id="GO:0071973">
    <property type="term" value="P:bacterial-type flagellum-dependent cell motility"/>
    <property type="evidence" value="ECO:0007669"/>
    <property type="project" value="InterPro"/>
</dbReference>
<evidence type="ECO:0000256" key="7">
    <source>
        <dbReference type="ARBA" id="ARBA00022779"/>
    </source>
</evidence>
<dbReference type="EMBL" id="FOEG01000001">
    <property type="protein sequence ID" value="SEO57333.1"/>
    <property type="molecule type" value="Genomic_DNA"/>
</dbReference>
<evidence type="ECO:0000256" key="5">
    <source>
        <dbReference type="ARBA" id="ARBA00022475"/>
    </source>
</evidence>
<comment type="subcellular location">
    <subcellularLocation>
        <location evidence="1 11">Bacterial flagellum basal body</location>
    </subcellularLocation>
    <subcellularLocation>
        <location evidence="2 11">Cell inner membrane</location>
        <topology evidence="2 11">Peripheral membrane protein</topology>
        <orientation evidence="2 11">Cytoplasmic side</orientation>
    </subcellularLocation>
</comment>
<keyword evidence="5 11" id="KW-1003">Cell membrane</keyword>
<dbReference type="InterPro" id="IPR000090">
    <property type="entry name" value="Flg_Motor_Flig"/>
</dbReference>
<dbReference type="InterPro" id="IPR023087">
    <property type="entry name" value="Flg_Motor_Flig_C"/>
</dbReference>
<dbReference type="Pfam" id="PF01706">
    <property type="entry name" value="FliG_C"/>
    <property type="match status" value="1"/>
</dbReference>
<keyword evidence="16" id="KW-1185">Reference proteome</keyword>
<dbReference type="Proteomes" id="UP000199657">
    <property type="component" value="Unassembled WGS sequence"/>
</dbReference>
<feature type="domain" description="Flagellar motor switch protein FliG C-terminal" evidence="12">
    <location>
        <begin position="224"/>
        <end position="331"/>
    </location>
</feature>
<dbReference type="GO" id="GO:0006935">
    <property type="term" value="P:chemotaxis"/>
    <property type="evidence" value="ECO:0007669"/>
    <property type="project" value="UniProtKB-KW"/>
</dbReference>
<dbReference type="PANTHER" id="PTHR30534">
    <property type="entry name" value="FLAGELLAR MOTOR SWITCH PROTEIN FLIG"/>
    <property type="match status" value="1"/>
</dbReference>
<evidence type="ECO:0000256" key="11">
    <source>
        <dbReference type="PIRNR" id="PIRNR003161"/>
    </source>
</evidence>
<dbReference type="FunFam" id="1.10.220.30:FF:000001">
    <property type="entry name" value="Flagellar motor switch protein FliG"/>
    <property type="match status" value="1"/>
</dbReference>
<keyword evidence="15" id="KW-0966">Cell projection</keyword>
<dbReference type="InterPro" id="IPR011002">
    <property type="entry name" value="FliG_a-hlx"/>
</dbReference>
<evidence type="ECO:0000256" key="10">
    <source>
        <dbReference type="ARBA" id="ARBA00025598"/>
    </source>
</evidence>
<dbReference type="Gene3D" id="1.10.220.30">
    <property type="match status" value="3"/>
</dbReference>
<reference evidence="15 16" key="1">
    <citation type="submission" date="2016-10" db="EMBL/GenBank/DDBJ databases">
        <authorList>
            <person name="de Groot N.N."/>
        </authorList>
    </citation>
    <scope>NUCLEOTIDE SEQUENCE [LARGE SCALE GENOMIC DNA]</scope>
    <source>
        <strain evidence="15 16">CGMCC 1.6291</strain>
    </source>
</reference>
<dbReference type="AlphaFoldDB" id="A0A1H8QU29"/>
<evidence type="ECO:0000256" key="2">
    <source>
        <dbReference type="ARBA" id="ARBA00004515"/>
    </source>
</evidence>
<evidence type="ECO:0000256" key="1">
    <source>
        <dbReference type="ARBA" id="ARBA00004117"/>
    </source>
</evidence>
<keyword evidence="15" id="KW-0969">Cilium</keyword>
<evidence type="ECO:0000259" key="14">
    <source>
        <dbReference type="Pfam" id="PF14842"/>
    </source>
</evidence>
<dbReference type="PRINTS" id="PR00954">
    <property type="entry name" value="FLGMOTORFLIG"/>
</dbReference>
<evidence type="ECO:0000256" key="9">
    <source>
        <dbReference type="ARBA" id="ARBA00023143"/>
    </source>
</evidence>
<keyword evidence="7 11" id="KW-0283">Flagellar rotation</keyword>
<evidence type="ECO:0000259" key="13">
    <source>
        <dbReference type="Pfam" id="PF14841"/>
    </source>
</evidence>
<dbReference type="NCBIfam" id="TIGR00207">
    <property type="entry name" value="fliG"/>
    <property type="match status" value="1"/>
</dbReference>
<dbReference type="OrthoDB" id="9780302at2"/>
<dbReference type="RefSeq" id="WP_091640047.1">
    <property type="nucleotide sequence ID" value="NZ_FOEG01000001.1"/>
</dbReference>
<dbReference type="GO" id="GO:0003774">
    <property type="term" value="F:cytoskeletal motor activity"/>
    <property type="evidence" value="ECO:0007669"/>
    <property type="project" value="InterPro"/>
</dbReference>
<dbReference type="SUPFAM" id="SSF48029">
    <property type="entry name" value="FliG"/>
    <property type="match status" value="2"/>
</dbReference>
<protein>
    <recommendedName>
        <fullName evidence="4 11">Flagellar motor switch protein FliG</fullName>
    </recommendedName>
</protein>
<evidence type="ECO:0000256" key="4">
    <source>
        <dbReference type="ARBA" id="ARBA00021870"/>
    </source>
</evidence>
<evidence type="ECO:0000259" key="12">
    <source>
        <dbReference type="Pfam" id="PF01706"/>
    </source>
</evidence>
<proteinExistence type="inferred from homology"/>
<keyword evidence="15" id="KW-0282">Flagellum</keyword>
<dbReference type="PANTHER" id="PTHR30534:SF0">
    <property type="entry name" value="FLAGELLAR MOTOR SWITCH PROTEIN FLIG"/>
    <property type="match status" value="1"/>
</dbReference>
<evidence type="ECO:0000313" key="16">
    <source>
        <dbReference type="Proteomes" id="UP000199657"/>
    </source>
</evidence>
<feature type="domain" description="Flagellar motor switch protein FliG N-terminal" evidence="14">
    <location>
        <begin position="11"/>
        <end position="112"/>
    </location>
</feature>
<organism evidence="15 16">
    <name type="scientific">Aquisalimonas asiatica</name>
    <dbReference type="NCBI Taxonomy" id="406100"/>
    <lineage>
        <taxon>Bacteria</taxon>
        <taxon>Pseudomonadati</taxon>
        <taxon>Pseudomonadota</taxon>
        <taxon>Gammaproteobacteria</taxon>
        <taxon>Chromatiales</taxon>
        <taxon>Ectothiorhodospiraceae</taxon>
        <taxon>Aquisalimonas</taxon>
    </lineage>
</organism>
<dbReference type="GO" id="GO:0005886">
    <property type="term" value="C:plasma membrane"/>
    <property type="evidence" value="ECO:0007669"/>
    <property type="project" value="UniProtKB-SubCell"/>
</dbReference>
<keyword evidence="6 11" id="KW-0145">Chemotaxis</keyword>
<evidence type="ECO:0000256" key="3">
    <source>
        <dbReference type="ARBA" id="ARBA00010299"/>
    </source>
</evidence>
<keyword evidence="9 11" id="KW-0975">Bacterial flagellum</keyword>
<comment type="similarity">
    <text evidence="3 11">Belongs to the FliG family.</text>
</comment>
<dbReference type="GO" id="GO:0009425">
    <property type="term" value="C:bacterial-type flagellum basal body"/>
    <property type="evidence" value="ECO:0007669"/>
    <property type="project" value="UniProtKB-SubCell"/>
</dbReference>